<dbReference type="CDD" id="cd07246">
    <property type="entry name" value="VOC_like"/>
    <property type="match status" value="1"/>
</dbReference>
<sequence length="136" mass="14900">MRPEPPATAPAKGGLVAYLSLDGALKAADFYVRALGAEIAAAMPSDDRGRTMHVHLYVNGTSLMLADAFPEYGHALEPPRAFTLTLIVEDIDAWWRRAIEAGATPVKEPGEMFWGDRYAQFRDPFGVLWALNQPKG</sequence>
<dbReference type="PANTHER" id="PTHR34109">
    <property type="entry name" value="BNAUNNG04460D PROTEIN-RELATED"/>
    <property type="match status" value="1"/>
</dbReference>
<dbReference type="PROSITE" id="PS51819">
    <property type="entry name" value="VOC"/>
    <property type="match status" value="1"/>
</dbReference>
<dbReference type="EMBL" id="BPQO01000025">
    <property type="protein sequence ID" value="GJD91277.1"/>
    <property type="molecule type" value="Genomic_DNA"/>
</dbReference>
<feature type="domain" description="VOC" evidence="1">
    <location>
        <begin position="12"/>
        <end position="134"/>
    </location>
</feature>
<dbReference type="SUPFAM" id="SSF54593">
    <property type="entry name" value="Glyoxalase/Bleomycin resistance protein/Dihydroxybiphenyl dioxygenase"/>
    <property type="match status" value="1"/>
</dbReference>
<dbReference type="InterPro" id="IPR029068">
    <property type="entry name" value="Glyas_Bleomycin-R_OHBP_Dase"/>
</dbReference>
<evidence type="ECO:0000313" key="3">
    <source>
        <dbReference type="Proteomes" id="UP001055247"/>
    </source>
</evidence>
<dbReference type="PANTHER" id="PTHR34109:SF1">
    <property type="entry name" value="VOC DOMAIN-CONTAINING PROTEIN"/>
    <property type="match status" value="1"/>
</dbReference>
<name>A0AAV4ZSV6_9HYPH</name>
<protein>
    <recommendedName>
        <fullName evidence="1">VOC domain-containing protein</fullName>
    </recommendedName>
</protein>
<gene>
    <name evidence="2" type="ORF">BHAOGJBA_4825</name>
</gene>
<evidence type="ECO:0000259" key="1">
    <source>
        <dbReference type="PROSITE" id="PS51819"/>
    </source>
</evidence>
<dbReference type="Pfam" id="PF00903">
    <property type="entry name" value="Glyoxalase"/>
    <property type="match status" value="1"/>
</dbReference>
<reference evidence="2" key="1">
    <citation type="journal article" date="2016" name="Front. Microbiol.">
        <title>Genome Sequence of the Piezophilic, Mesophilic Sulfate-Reducing Bacterium Desulfovibrio indicus J2T.</title>
        <authorList>
            <person name="Cao J."/>
            <person name="Maignien L."/>
            <person name="Shao Z."/>
            <person name="Alain K."/>
            <person name="Jebbar M."/>
        </authorList>
    </citation>
    <scope>NUCLEOTIDE SEQUENCE</scope>
    <source>
        <strain evidence="2">DSM 16372</strain>
    </source>
</reference>
<dbReference type="Gene3D" id="3.10.180.10">
    <property type="entry name" value="2,3-Dihydroxybiphenyl 1,2-Dioxygenase, domain 1"/>
    <property type="match status" value="1"/>
</dbReference>
<organism evidence="2 3">
    <name type="scientific">Methylobacterium hispanicum</name>
    <dbReference type="NCBI Taxonomy" id="270350"/>
    <lineage>
        <taxon>Bacteria</taxon>
        <taxon>Pseudomonadati</taxon>
        <taxon>Pseudomonadota</taxon>
        <taxon>Alphaproteobacteria</taxon>
        <taxon>Hyphomicrobiales</taxon>
        <taxon>Methylobacteriaceae</taxon>
        <taxon>Methylobacterium</taxon>
    </lineage>
</organism>
<keyword evidence="3" id="KW-1185">Reference proteome</keyword>
<accession>A0AAV4ZSV6</accession>
<reference evidence="2" key="2">
    <citation type="submission" date="2021-08" db="EMBL/GenBank/DDBJ databases">
        <authorList>
            <person name="Tani A."/>
            <person name="Ola A."/>
            <person name="Ogura Y."/>
            <person name="Katsura K."/>
            <person name="Hayashi T."/>
        </authorList>
    </citation>
    <scope>NUCLEOTIDE SEQUENCE</scope>
    <source>
        <strain evidence="2">DSM 16372</strain>
    </source>
</reference>
<proteinExistence type="predicted"/>
<comment type="caution">
    <text evidence="2">The sequence shown here is derived from an EMBL/GenBank/DDBJ whole genome shotgun (WGS) entry which is preliminary data.</text>
</comment>
<dbReference type="AlphaFoldDB" id="A0AAV4ZSV6"/>
<dbReference type="RefSeq" id="WP_066926486.1">
    <property type="nucleotide sequence ID" value="NZ_BPQO01000025.1"/>
</dbReference>
<dbReference type="InterPro" id="IPR004360">
    <property type="entry name" value="Glyas_Fos-R_dOase_dom"/>
</dbReference>
<dbReference type="InterPro" id="IPR037523">
    <property type="entry name" value="VOC_core"/>
</dbReference>
<dbReference type="Proteomes" id="UP001055247">
    <property type="component" value="Unassembled WGS sequence"/>
</dbReference>
<evidence type="ECO:0000313" key="2">
    <source>
        <dbReference type="EMBL" id="GJD91277.1"/>
    </source>
</evidence>